<dbReference type="NCBIfam" id="NF005994">
    <property type="entry name" value="PRK08118.1"/>
    <property type="match status" value="1"/>
</dbReference>
<keyword evidence="2" id="KW-1185">Reference proteome</keyword>
<dbReference type="SUPFAM" id="SSF52540">
    <property type="entry name" value="P-loop containing nucleoside triphosphate hydrolases"/>
    <property type="match status" value="1"/>
</dbReference>
<reference evidence="1" key="1">
    <citation type="submission" date="2022-08" db="EMBL/GenBank/DDBJ databases">
        <title>Alicyclobacillus fastidiosus DSM 17978, complete genome.</title>
        <authorList>
            <person name="Wang Q."/>
            <person name="Cai R."/>
            <person name="Wang Z."/>
        </authorList>
    </citation>
    <scope>NUCLEOTIDE SEQUENCE</scope>
    <source>
        <strain evidence="1">DSM 17978</strain>
    </source>
</reference>
<sequence length="182" mass="20862">MRKIAVLGSGGSGKSVLARKLGEITKIPVYHLDALYWKPGWTPTPYDEWRSLQTKLVKNDEWIIDGMYAKSLDIRAAAADTIIYLDFPSWLTTYRVIKRGISLYGTTRPDLAEGCPEKVSWQFIKFVWGFRKNRRPSVLAKINSLSGKNVFILKNPSEVDKFIRKVEIGSVEHTDYYSTRRS</sequence>
<evidence type="ECO:0000313" key="2">
    <source>
        <dbReference type="Proteomes" id="UP001164761"/>
    </source>
</evidence>
<dbReference type="EMBL" id="CP104067">
    <property type="protein sequence ID" value="WAH41341.1"/>
    <property type="molecule type" value="Genomic_DNA"/>
</dbReference>
<name>A0ABY6ZER6_9BACL</name>
<dbReference type="PANTHER" id="PTHR37816">
    <property type="entry name" value="YALI0E33011P"/>
    <property type="match status" value="1"/>
</dbReference>
<gene>
    <name evidence="1" type="ORF">NZD89_24330</name>
</gene>
<proteinExistence type="predicted"/>
<organism evidence="1 2">
    <name type="scientific">Alicyclobacillus fastidiosus</name>
    <dbReference type="NCBI Taxonomy" id="392011"/>
    <lineage>
        <taxon>Bacteria</taxon>
        <taxon>Bacillati</taxon>
        <taxon>Bacillota</taxon>
        <taxon>Bacilli</taxon>
        <taxon>Bacillales</taxon>
        <taxon>Alicyclobacillaceae</taxon>
        <taxon>Alicyclobacillus</taxon>
    </lineage>
</organism>
<dbReference type="InterPro" id="IPR052922">
    <property type="entry name" value="Cytidylate_Kinase-2"/>
</dbReference>
<accession>A0ABY6ZER6</accession>
<protein>
    <submittedName>
        <fullName evidence="1">DNA topology modulation protein</fullName>
    </submittedName>
</protein>
<dbReference type="PANTHER" id="PTHR37816:SF3">
    <property type="entry name" value="MODULATES DNA TOPOLOGY"/>
    <property type="match status" value="1"/>
</dbReference>
<dbReference type="RefSeq" id="WP_268005256.1">
    <property type="nucleotide sequence ID" value="NZ_BSUT01000001.1"/>
</dbReference>
<dbReference type="Gene3D" id="3.40.50.300">
    <property type="entry name" value="P-loop containing nucleotide triphosphate hydrolases"/>
    <property type="match status" value="1"/>
</dbReference>
<evidence type="ECO:0000313" key="1">
    <source>
        <dbReference type="EMBL" id="WAH41341.1"/>
    </source>
</evidence>
<dbReference type="Proteomes" id="UP001164761">
    <property type="component" value="Chromosome"/>
</dbReference>
<dbReference type="InterPro" id="IPR027417">
    <property type="entry name" value="P-loop_NTPase"/>
</dbReference>